<protein>
    <submittedName>
        <fullName evidence="2">Uncharacterized protein</fullName>
    </submittedName>
</protein>
<dbReference type="Proteomes" id="UP000179266">
    <property type="component" value="Unassembled WGS sequence"/>
</dbReference>
<organism evidence="2 3">
    <name type="scientific">Candidatus Schekmanbacteria bacterium RBG_13_48_7</name>
    <dbReference type="NCBI Taxonomy" id="1817878"/>
    <lineage>
        <taxon>Bacteria</taxon>
        <taxon>Candidatus Schekmaniibacteriota</taxon>
    </lineage>
</organism>
<feature type="region of interest" description="Disordered" evidence="1">
    <location>
        <begin position="660"/>
        <end position="680"/>
    </location>
</feature>
<accession>A0A1F7RWX9</accession>
<sequence>MNTYIRSAILIIFCLIPFLVVVPISATSPWTRIIDTGFGDQNNWYVMNMTVFNNSLYVGTYNKGGCEIWETKDGVEWKQSNMNGFGDLSNKGIYSAAVFDNQIYVGTDSETGCEIWRSRDGYGWERSNIKGFGSSRNLAVLSMYSFNRYLYAAVYNNSGFELYRIDTGRSWKQVANSGFGVTARKSVDAMVEFQGNLYLGVRNLGAGAEVFRSADGVKWDLTAQSGFGDPDNYTVSAFAVFENKLFAGTFNKVTGAKIWVSDNGIQWKQVNSDGFGNIYNQGIHSLYNDGKYLYATIRNAQQGGEIWRSSNGYSWIQMDANGFGDANNFGITSLLTFKGLFYTGTYNWGGCQLWRIEESKQETRQPLPSIKQPSLFAQIPDTPTPLPTFTPYPTATAYPTYTPFPTYTPPAFQSQTSYIQAEPTKKSEESVFPVTSDDTYSKWLQAQKEIYQITPTPYSSMKEPEKIEEKPEESVVSRDSTMISETILYVHDSFYDDKSKEWDDQWSNSKVFPPGEFMDFYPPTSSVPSKTLLSILKTLYCYLDPPVELQISPGTFILTIWVGNPTGRVDIEVEAELSIVEPNGKKPVLIATDTRKCKTFSQGPAPFDIQLISRENLSLRNQRFRISINLIDSQQDLPYLYWESPNTGLMQLIVPASFQSGSKQNSSSRILTPETKILKE</sequence>
<evidence type="ECO:0000313" key="3">
    <source>
        <dbReference type="Proteomes" id="UP000179266"/>
    </source>
</evidence>
<reference evidence="2 3" key="1">
    <citation type="journal article" date="2016" name="Nat. Commun.">
        <title>Thousands of microbial genomes shed light on interconnected biogeochemical processes in an aquifer system.</title>
        <authorList>
            <person name="Anantharaman K."/>
            <person name="Brown C.T."/>
            <person name="Hug L.A."/>
            <person name="Sharon I."/>
            <person name="Castelle C.J."/>
            <person name="Probst A.J."/>
            <person name="Thomas B.C."/>
            <person name="Singh A."/>
            <person name="Wilkins M.J."/>
            <person name="Karaoz U."/>
            <person name="Brodie E.L."/>
            <person name="Williams K.H."/>
            <person name="Hubbard S.S."/>
            <person name="Banfield J.F."/>
        </authorList>
    </citation>
    <scope>NUCLEOTIDE SEQUENCE [LARGE SCALE GENOMIC DNA]</scope>
</reference>
<evidence type="ECO:0000313" key="2">
    <source>
        <dbReference type="EMBL" id="OGL46043.1"/>
    </source>
</evidence>
<dbReference type="SUPFAM" id="SSF110296">
    <property type="entry name" value="Oligoxyloglucan reducing end-specific cellobiohydrolase"/>
    <property type="match status" value="2"/>
</dbReference>
<comment type="caution">
    <text evidence="2">The sequence shown here is derived from an EMBL/GenBank/DDBJ whole genome shotgun (WGS) entry which is preliminary data.</text>
</comment>
<dbReference type="EMBL" id="MGDD01000149">
    <property type="protein sequence ID" value="OGL46043.1"/>
    <property type="molecule type" value="Genomic_DNA"/>
</dbReference>
<gene>
    <name evidence="2" type="ORF">A2161_10100</name>
</gene>
<name>A0A1F7RWX9_9BACT</name>
<proteinExistence type="predicted"/>
<evidence type="ECO:0000256" key="1">
    <source>
        <dbReference type="SAM" id="MobiDB-lite"/>
    </source>
</evidence>
<dbReference type="AlphaFoldDB" id="A0A1F7RWX9"/>